<keyword evidence="4" id="KW-1185">Reference proteome</keyword>
<dbReference type="InterPro" id="IPR050869">
    <property type="entry name" value="H3K4_H4K5_MeTrfase"/>
</dbReference>
<feature type="region of interest" description="Disordered" evidence="1">
    <location>
        <begin position="112"/>
        <end position="132"/>
    </location>
</feature>
<dbReference type="SMART" id="SM00317">
    <property type="entry name" value="SET"/>
    <property type="match status" value="1"/>
</dbReference>
<evidence type="ECO:0000313" key="4">
    <source>
        <dbReference type="Proteomes" id="UP000613580"/>
    </source>
</evidence>
<feature type="domain" description="SET" evidence="2">
    <location>
        <begin position="2"/>
        <end position="309"/>
    </location>
</feature>
<accession>A0A8H6WCR1</accession>
<dbReference type="CDD" id="cd20071">
    <property type="entry name" value="SET_SMYD"/>
    <property type="match status" value="1"/>
</dbReference>
<evidence type="ECO:0000313" key="3">
    <source>
        <dbReference type="EMBL" id="KAF7313889.1"/>
    </source>
</evidence>
<proteinExistence type="predicted"/>
<dbReference type="InterPro" id="IPR046341">
    <property type="entry name" value="SET_dom_sf"/>
</dbReference>
<dbReference type="InterPro" id="IPR001214">
    <property type="entry name" value="SET_dom"/>
</dbReference>
<dbReference type="Pfam" id="PF00856">
    <property type="entry name" value="SET"/>
    <property type="match status" value="1"/>
</dbReference>
<keyword evidence="3" id="KW-0489">Methyltransferase</keyword>
<dbReference type="PROSITE" id="PS50280">
    <property type="entry name" value="SET"/>
    <property type="match status" value="1"/>
</dbReference>
<feature type="compositionally biased region" description="Basic and acidic residues" evidence="1">
    <location>
        <begin position="112"/>
        <end position="125"/>
    </location>
</feature>
<gene>
    <name evidence="3" type="ORF">HMN09_00546800</name>
</gene>
<dbReference type="PANTHER" id="PTHR12197">
    <property type="entry name" value="HISTONE-LYSINE N-METHYLTRANSFERASE SMYD"/>
    <property type="match status" value="1"/>
</dbReference>
<reference evidence="3" key="1">
    <citation type="submission" date="2020-05" db="EMBL/GenBank/DDBJ databases">
        <title>Mycena genomes resolve the evolution of fungal bioluminescence.</title>
        <authorList>
            <person name="Tsai I.J."/>
        </authorList>
    </citation>
    <scope>NUCLEOTIDE SEQUENCE</scope>
    <source>
        <strain evidence="3">110903Hualien_Pintung</strain>
    </source>
</reference>
<evidence type="ECO:0000256" key="1">
    <source>
        <dbReference type="SAM" id="MobiDB-lite"/>
    </source>
</evidence>
<evidence type="ECO:0000259" key="2">
    <source>
        <dbReference type="PROSITE" id="PS50280"/>
    </source>
</evidence>
<sequence>MASLFSRQTTSWGGRGLFATQSIPSGTLIHTCEAPFASVVFREFRKEVCARCFAYAFDAKRNTWNVRLDVGSGNGMWFCSDECRDEWVEEGGGGELVGQVNAAIDRVARSLQKEKGKAKEHDRTVSHPPQTDVTKQRLDEAWANADRVPKEMLDEMELEYARFILSALIRRHREQAGVVSKANSWDDMLELQDNELPYIQSRPHALASQLRVFAFVCRVVAIVPALAPSVTTPQYVRELLARDPGNVFGIYEQNRTGDSEMFGWSMYVSASFFNHDCTPNVKKQRSGRALSFYTTRDVAAGDELCTNYIDLDDPVHKRREQLARNWYFDCVCARCRAESGEV</sequence>
<comment type="caution">
    <text evidence="3">The sequence shown here is derived from an EMBL/GenBank/DDBJ whole genome shotgun (WGS) entry which is preliminary data.</text>
</comment>
<dbReference type="OrthoDB" id="1028014at2759"/>
<dbReference type="Proteomes" id="UP000613580">
    <property type="component" value="Unassembled WGS sequence"/>
</dbReference>
<protein>
    <submittedName>
        <fullName evidence="3">Protein lysine methyltransferase</fullName>
    </submittedName>
</protein>
<dbReference type="PANTHER" id="PTHR12197:SF294">
    <property type="entry name" value="POTENTIAL PROTEIN LYSINE METHYLTRANSFERASE SET6"/>
    <property type="match status" value="1"/>
</dbReference>
<dbReference type="GO" id="GO:0032259">
    <property type="term" value="P:methylation"/>
    <property type="evidence" value="ECO:0007669"/>
    <property type="project" value="UniProtKB-KW"/>
</dbReference>
<name>A0A8H6WCR1_MYCCL</name>
<dbReference type="EMBL" id="JACAZE010000006">
    <property type="protein sequence ID" value="KAF7313889.1"/>
    <property type="molecule type" value="Genomic_DNA"/>
</dbReference>
<organism evidence="3 4">
    <name type="scientific">Mycena chlorophos</name>
    <name type="common">Agaric fungus</name>
    <name type="synonym">Agaricus chlorophos</name>
    <dbReference type="NCBI Taxonomy" id="658473"/>
    <lineage>
        <taxon>Eukaryota</taxon>
        <taxon>Fungi</taxon>
        <taxon>Dikarya</taxon>
        <taxon>Basidiomycota</taxon>
        <taxon>Agaricomycotina</taxon>
        <taxon>Agaricomycetes</taxon>
        <taxon>Agaricomycetidae</taxon>
        <taxon>Agaricales</taxon>
        <taxon>Marasmiineae</taxon>
        <taxon>Mycenaceae</taxon>
        <taxon>Mycena</taxon>
    </lineage>
</organism>
<dbReference type="AlphaFoldDB" id="A0A8H6WCR1"/>
<dbReference type="Gene3D" id="2.170.270.10">
    <property type="entry name" value="SET domain"/>
    <property type="match status" value="1"/>
</dbReference>
<dbReference type="SUPFAM" id="SSF82199">
    <property type="entry name" value="SET domain"/>
    <property type="match status" value="1"/>
</dbReference>
<keyword evidence="3" id="KW-0808">Transferase</keyword>
<dbReference type="GO" id="GO:0005634">
    <property type="term" value="C:nucleus"/>
    <property type="evidence" value="ECO:0007669"/>
    <property type="project" value="TreeGrafter"/>
</dbReference>
<dbReference type="GO" id="GO:0008168">
    <property type="term" value="F:methyltransferase activity"/>
    <property type="evidence" value="ECO:0007669"/>
    <property type="project" value="UniProtKB-KW"/>
</dbReference>